<dbReference type="PANTHER" id="PTHR34814:SF1">
    <property type="entry name" value="NITROSOGUANIDINE RESISTANCE PROTEIN SNG1"/>
    <property type="match status" value="1"/>
</dbReference>
<comment type="caution">
    <text evidence="4">The sequence shown here is derived from an EMBL/GenBank/DDBJ whole genome shotgun (WGS) entry which is preliminary data.</text>
</comment>
<dbReference type="Proteomes" id="UP001063166">
    <property type="component" value="Unassembled WGS sequence"/>
</dbReference>
<evidence type="ECO:0000256" key="1">
    <source>
        <dbReference type="SAM" id="MobiDB-lite"/>
    </source>
</evidence>
<proteinExistence type="predicted"/>
<name>A0A9P3UNB3_LYOSH</name>
<sequence length="441" mass="48661">MSDAPVGETATPPAPAEPQPFSTLVFDKENAAALGTYVKVMTLGSTLIILAILSTLSIYWGALWKTPTRNLGGWVVDFDGGLVGQAVVQGLVNGTNTLKTALREHHTWVAVAINPGSTDRLRASYSSPNATYNGTDAMTMYGNEGRNENAYRLIIRPSVEQALQTIETSFATTALPLFAASTEVDIPSVIATSPQTIVKPIGHKLDNVAPFNIPVASAVTFVGLIYVLILSSFVIMTAHGAREASGFERRLTTRSLTVTRLATHFIAELFISLVYSLLSLAFQVDFSRKFGAAGFFIFWMVNYVGMLSVGLVLESLMPVLTPRFISYFLIFWVIFNVSVCIQPIEVLPSIYRYGYAAPFYNISRAMRCVVFADKNMLGLNFGVLFAWMIVAIVVLVVIQLVARRRAVRAYRRQIRSRNRKRGEEKRISGGSGDRRNEEYRV</sequence>
<protein>
    <recommendedName>
        <fullName evidence="3">DUF3533 domain-containing protein</fullName>
    </recommendedName>
</protein>
<dbReference type="OrthoDB" id="2140105at2759"/>
<organism evidence="4 5">
    <name type="scientific">Lyophyllum shimeji</name>
    <name type="common">Hon-shimeji</name>
    <name type="synonym">Tricholoma shimeji</name>
    <dbReference type="NCBI Taxonomy" id="47721"/>
    <lineage>
        <taxon>Eukaryota</taxon>
        <taxon>Fungi</taxon>
        <taxon>Dikarya</taxon>
        <taxon>Basidiomycota</taxon>
        <taxon>Agaricomycotina</taxon>
        <taxon>Agaricomycetes</taxon>
        <taxon>Agaricomycetidae</taxon>
        <taxon>Agaricales</taxon>
        <taxon>Tricholomatineae</taxon>
        <taxon>Lyophyllaceae</taxon>
        <taxon>Lyophyllum</taxon>
    </lineage>
</organism>
<evidence type="ECO:0000256" key="2">
    <source>
        <dbReference type="SAM" id="Phobius"/>
    </source>
</evidence>
<dbReference type="PANTHER" id="PTHR34814">
    <property type="entry name" value="NITROSOGUANIDINE RESISTANCE PROTEIN SNG1"/>
    <property type="match status" value="1"/>
</dbReference>
<feature type="transmembrane region" description="Helical" evidence="2">
    <location>
        <begin position="261"/>
        <end position="284"/>
    </location>
</feature>
<keyword evidence="5" id="KW-1185">Reference proteome</keyword>
<dbReference type="Pfam" id="PF12051">
    <property type="entry name" value="DUF3533"/>
    <property type="match status" value="1"/>
</dbReference>
<feature type="transmembrane region" description="Helical" evidence="2">
    <location>
        <begin position="40"/>
        <end position="62"/>
    </location>
</feature>
<evidence type="ECO:0000313" key="5">
    <source>
        <dbReference type="Proteomes" id="UP001063166"/>
    </source>
</evidence>
<keyword evidence="2" id="KW-0812">Transmembrane</keyword>
<dbReference type="InterPro" id="IPR022703">
    <property type="entry name" value="DUF3533"/>
</dbReference>
<dbReference type="AlphaFoldDB" id="A0A9P3UNB3"/>
<keyword evidence="2" id="KW-0472">Membrane</keyword>
<feature type="transmembrane region" description="Helical" evidence="2">
    <location>
        <begin position="290"/>
        <end position="313"/>
    </location>
</feature>
<reference evidence="4" key="1">
    <citation type="submission" date="2022-07" db="EMBL/GenBank/DDBJ databases">
        <title>The genome of Lyophyllum shimeji provides insight into the initial evolution of ectomycorrhizal fungal genome.</title>
        <authorList>
            <person name="Kobayashi Y."/>
            <person name="Shibata T."/>
            <person name="Hirakawa H."/>
            <person name="Shigenobu S."/>
            <person name="Nishiyama T."/>
            <person name="Yamada A."/>
            <person name="Hasebe M."/>
            <person name="Kawaguchi M."/>
        </authorList>
    </citation>
    <scope>NUCLEOTIDE SEQUENCE</scope>
    <source>
        <strain evidence="4">AT787</strain>
    </source>
</reference>
<evidence type="ECO:0000259" key="3">
    <source>
        <dbReference type="Pfam" id="PF12051"/>
    </source>
</evidence>
<accession>A0A9P3UNB3</accession>
<dbReference type="InterPro" id="IPR053001">
    <property type="entry name" value="MNNG_permease-like"/>
</dbReference>
<evidence type="ECO:0000313" key="4">
    <source>
        <dbReference type="EMBL" id="GLB41424.1"/>
    </source>
</evidence>
<dbReference type="GO" id="GO:0016020">
    <property type="term" value="C:membrane"/>
    <property type="evidence" value="ECO:0007669"/>
    <property type="project" value="TreeGrafter"/>
</dbReference>
<feature type="transmembrane region" description="Helical" evidence="2">
    <location>
        <begin position="325"/>
        <end position="344"/>
    </location>
</feature>
<feature type="domain" description="DUF3533" evidence="3">
    <location>
        <begin position="47"/>
        <end position="392"/>
    </location>
</feature>
<dbReference type="EMBL" id="BRPK01000010">
    <property type="protein sequence ID" value="GLB41424.1"/>
    <property type="molecule type" value="Genomic_DNA"/>
</dbReference>
<feature type="transmembrane region" description="Helical" evidence="2">
    <location>
        <begin position="381"/>
        <end position="402"/>
    </location>
</feature>
<keyword evidence="2" id="KW-1133">Transmembrane helix</keyword>
<gene>
    <name evidence="4" type="ORF">LshimejAT787_1000240</name>
</gene>
<feature type="region of interest" description="Disordered" evidence="1">
    <location>
        <begin position="421"/>
        <end position="441"/>
    </location>
</feature>
<feature type="transmembrane region" description="Helical" evidence="2">
    <location>
        <begin position="215"/>
        <end position="240"/>
    </location>
</feature>